<name>A0A9W5UY01_9ACTN</name>
<feature type="region of interest" description="Disordered" evidence="1">
    <location>
        <begin position="61"/>
        <end position="80"/>
    </location>
</feature>
<sequence length="80" mass="8902">MSVRRGLITFGPASFPAYACLRHLPDPVLPDMRESDVWLPSRRSTEIDMARAATIADDPLPLRMRRSGSPLGWPAQDQAI</sequence>
<organism evidence="2 3">
    <name type="scientific">Micromonospora sediminimaris</name>
    <dbReference type="NCBI Taxonomy" id="547162"/>
    <lineage>
        <taxon>Bacteria</taxon>
        <taxon>Bacillati</taxon>
        <taxon>Actinomycetota</taxon>
        <taxon>Actinomycetes</taxon>
        <taxon>Micromonosporales</taxon>
        <taxon>Micromonosporaceae</taxon>
        <taxon>Micromonospora</taxon>
    </lineage>
</organism>
<proteinExistence type="predicted"/>
<evidence type="ECO:0000256" key="1">
    <source>
        <dbReference type="SAM" id="MobiDB-lite"/>
    </source>
</evidence>
<reference evidence="2" key="1">
    <citation type="submission" date="2021-01" db="EMBL/GenBank/DDBJ databases">
        <title>Whole genome shotgun sequence of Verrucosispora sediminis NBRC 107745.</title>
        <authorList>
            <person name="Komaki H."/>
            <person name="Tamura T."/>
        </authorList>
    </citation>
    <scope>NUCLEOTIDE SEQUENCE</scope>
    <source>
        <strain evidence="2">NBRC 107745</strain>
    </source>
</reference>
<dbReference type="AlphaFoldDB" id="A0A9W5UY01"/>
<dbReference type="Proteomes" id="UP000607311">
    <property type="component" value="Unassembled WGS sequence"/>
</dbReference>
<dbReference type="EMBL" id="BOPD01000058">
    <property type="protein sequence ID" value="GIJ36623.1"/>
    <property type="molecule type" value="Genomic_DNA"/>
</dbReference>
<evidence type="ECO:0000313" key="3">
    <source>
        <dbReference type="Proteomes" id="UP000607311"/>
    </source>
</evidence>
<evidence type="ECO:0000313" key="2">
    <source>
        <dbReference type="EMBL" id="GIJ36623.1"/>
    </source>
</evidence>
<protein>
    <submittedName>
        <fullName evidence="2">Uncharacterized protein</fullName>
    </submittedName>
</protein>
<gene>
    <name evidence="2" type="ORF">Vse01_57710</name>
</gene>
<comment type="caution">
    <text evidence="2">The sequence shown here is derived from an EMBL/GenBank/DDBJ whole genome shotgun (WGS) entry which is preliminary data.</text>
</comment>
<accession>A0A9W5UY01</accession>
<keyword evidence="3" id="KW-1185">Reference proteome</keyword>